<reference evidence="2 3" key="1">
    <citation type="submission" date="2018-12" db="EMBL/GenBank/DDBJ databases">
        <title>Draft genome sequence of Embleya hyalina NBRC 13850T.</title>
        <authorList>
            <person name="Komaki H."/>
            <person name="Hosoyama A."/>
            <person name="Kimura A."/>
            <person name="Ichikawa N."/>
            <person name="Tamura T."/>
        </authorList>
    </citation>
    <scope>NUCLEOTIDE SEQUENCE [LARGE SCALE GENOMIC DNA]</scope>
    <source>
        <strain evidence="2 3">NBRC 13850</strain>
    </source>
</reference>
<evidence type="ECO:0000313" key="2">
    <source>
        <dbReference type="EMBL" id="GCD99696.1"/>
    </source>
</evidence>
<evidence type="ECO:0000256" key="1">
    <source>
        <dbReference type="SAM" id="MobiDB-lite"/>
    </source>
</evidence>
<gene>
    <name evidence="2" type="ORF">EHYA_07418</name>
</gene>
<feature type="region of interest" description="Disordered" evidence="1">
    <location>
        <begin position="1"/>
        <end position="68"/>
    </location>
</feature>
<dbReference type="EMBL" id="BIFH01000034">
    <property type="protein sequence ID" value="GCD99696.1"/>
    <property type="molecule type" value="Genomic_DNA"/>
</dbReference>
<keyword evidence="3" id="KW-1185">Reference proteome</keyword>
<sequence length="147" mass="16041">MIGDGPTEETARHNGHLDIPAPRCDANRVGIPSDNLPLSDATNRTRHHSGGRSSVSHVLEPVPESADPRDELVTRWVERHGVDVAHRLAQAEDLADAVAEAIVPKNTTDTYDKAWRTWERFTSAQGLPVDEGGRGSLIAFVTSHQSH</sequence>
<accession>A0A401YYH6</accession>
<protein>
    <submittedName>
        <fullName evidence="2">Uncharacterized protein</fullName>
    </submittedName>
</protein>
<name>A0A401YYH6_9ACTN</name>
<comment type="caution">
    <text evidence="2">The sequence shown here is derived from an EMBL/GenBank/DDBJ whole genome shotgun (WGS) entry which is preliminary data.</text>
</comment>
<organism evidence="2 3">
    <name type="scientific">Embleya hyalina</name>
    <dbReference type="NCBI Taxonomy" id="516124"/>
    <lineage>
        <taxon>Bacteria</taxon>
        <taxon>Bacillati</taxon>
        <taxon>Actinomycetota</taxon>
        <taxon>Actinomycetes</taxon>
        <taxon>Kitasatosporales</taxon>
        <taxon>Streptomycetaceae</taxon>
        <taxon>Embleya</taxon>
    </lineage>
</organism>
<evidence type="ECO:0000313" key="3">
    <source>
        <dbReference type="Proteomes" id="UP000286931"/>
    </source>
</evidence>
<dbReference type="AlphaFoldDB" id="A0A401YYH6"/>
<dbReference type="Proteomes" id="UP000286931">
    <property type="component" value="Unassembled WGS sequence"/>
</dbReference>
<proteinExistence type="predicted"/>